<dbReference type="CDD" id="cd05804">
    <property type="entry name" value="StaR_like"/>
    <property type="match status" value="1"/>
</dbReference>
<name>A0A1I3H1V0_9RHOB</name>
<accession>A0A1I3H1V0</accession>
<dbReference type="RefSeq" id="WP_092860266.1">
    <property type="nucleotide sequence ID" value="NZ_FOQH01000005.1"/>
</dbReference>
<evidence type="ECO:0000256" key="2">
    <source>
        <dbReference type="ARBA" id="ARBA00019992"/>
    </source>
</evidence>
<organism evidence="5 6">
    <name type="scientific">Albimonas pacifica</name>
    <dbReference type="NCBI Taxonomy" id="1114924"/>
    <lineage>
        <taxon>Bacteria</taxon>
        <taxon>Pseudomonadati</taxon>
        <taxon>Pseudomonadota</taxon>
        <taxon>Alphaproteobacteria</taxon>
        <taxon>Rhodobacterales</taxon>
        <taxon>Paracoccaceae</taxon>
        <taxon>Albimonas</taxon>
    </lineage>
</organism>
<keyword evidence="4" id="KW-0802">TPR repeat</keyword>
<sequence length="458" mass="48557">MLDDAAGHPISLDDPRAAGPWDRTVAAFLAHSAATPVHLGETLALAPGFALGHAAQGLFLSLLGRRELDPAIDAALAAARAAADQGGADARERAYVAALADHRAGRAFVAADRLERIVAEHPGDSLAAKLAQAIRFMLGDAAGMRRAADRIVQPHAGFGPEHPHRGYVLGQRAFALEETGEYAEAEAEGRAGLELAPDDAWGLHAVAHVMDMTGRAEAGVRWLAGKSRHWSHCNNFGCHVWWHLALFHLDRGNLGAALALYDRKVRPEPTDDYRDIANAASLLLRLELEGTDVGGRWEELGALAAARTEDGCVVFADLHYLLALNRAGRTQEAAALTARIARDAQGLDHDQHEVCAVAGLPAARGLNAFRAGRWGEAHRALSLALPQLARIGGSHAQRDLFERMSIDAALAAGDVRAAEAALARRCAARGAEDGYAARRRAAIAERAAALRAAAFAAQ</sequence>
<dbReference type="STRING" id="1114924.SAMN05216258_105460"/>
<comment type="similarity">
    <text evidence="1">Belongs to the TTC38 family.</text>
</comment>
<evidence type="ECO:0000256" key="3">
    <source>
        <dbReference type="ARBA" id="ARBA00022737"/>
    </source>
</evidence>
<dbReference type="PANTHER" id="PTHR16263:SF4">
    <property type="entry name" value="TETRATRICOPEPTIDE REPEAT PROTEIN 38"/>
    <property type="match status" value="1"/>
</dbReference>
<dbReference type="AlphaFoldDB" id="A0A1I3H1V0"/>
<dbReference type="EMBL" id="FOQH01000005">
    <property type="protein sequence ID" value="SFI29661.1"/>
    <property type="molecule type" value="Genomic_DNA"/>
</dbReference>
<dbReference type="Gene3D" id="1.25.40.10">
    <property type="entry name" value="Tetratricopeptide repeat domain"/>
    <property type="match status" value="1"/>
</dbReference>
<keyword evidence="6" id="KW-1185">Reference proteome</keyword>
<evidence type="ECO:0000256" key="4">
    <source>
        <dbReference type="ARBA" id="ARBA00022803"/>
    </source>
</evidence>
<proteinExistence type="inferred from homology"/>
<evidence type="ECO:0000313" key="6">
    <source>
        <dbReference type="Proteomes" id="UP000199377"/>
    </source>
</evidence>
<dbReference type="InterPro" id="IPR033891">
    <property type="entry name" value="TTC38"/>
</dbReference>
<dbReference type="Proteomes" id="UP000199377">
    <property type="component" value="Unassembled WGS sequence"/>
</dbReference>
<protein>
    <recommendedName>
        <fullName evidence="2">Tetratricopeptide repeat protein 38</fullName>
    </recommendedName>
</protein>
<dbReference type="InterPro" id="IPR011990">
    <property type="entry name" value="TPR-like_helical_dom_sf"/>
</dbReference>
<dbReference type="OrthoDB" id="9815900at2"/>
<keyword evidence="3" id="KW-0677">Repeat</keyword>
<evidence type="ECO:0000256" key="1">
    <source>
        <dbReference type="ARBA" id="ARBA00005857"/>
    </source>
</evidence>
<evidence type="ECO:0000313" key="5">
    <source>
        <dbReference type="EMBL" id="SFI29661.1"/>
    </source>
</evidence>
<gene>
    <name evidence="5" type="ORF">SAMN05216258_105460</name>
</gene>
<dbReference type="SUPFAM" id="SSF48452">
    <property type="entry name" value="TPR-like"/>
    <property type="match status" value="1"/>
</dbReference>
<dbReference type="PANTHER" id="PTHR16263">
    <property type="entry name" value="TETRATRICOPEPTIDE REPEAT PROTEIN 38"/>
    <property type="match status" value="1"/>
</dbReference>
<reference evidence="5 6" key="1">
    <citation type="submission" date="2016-10" db="EMBL/GenBank/DDBJ databases">
        <authorList>
            <person name="de Groot N.N."/>
        </authorList>
    </citation>
    <scope>NUCLEOTIDE SEQUENCE [LARGE SCALE GENOMIC DNA]</scope>
    <source>
        <strain evidence="5 6">CGMCC 1.11030</strain>
    </source>
</reference>